<protein>
    <submittedName>
        <fullName evidence="1">EC1118_1O4_3785p</fullName>
    </submittedName>
</protein>
<proteinExistence type="predicted"/>
<reference evidence="1 2" key="1">
    <citation type="journal article" date="2009" name="Proc. Natl. Acad. Sci. U.S.A.">
        <title>Eukaryote-to-eukaryote gene transfer events revealed by the genome sequence of the wine yeast Saccharomyces cerevisiae EC1118.</title>
        <authorList>
            <person name="Novo M."/>
            <person name="Bigey F."/>
            <person name="Beyne E."/>
            <person name="Galeote V."/>
            <person name="Gavory F."/>
            <person name="Mallet S."/>
            <person name="Cambot B."/>
            <person name="Legras J.L."/>
            <person name="Wincker P."/>
            <person name="Casaregola S."/>
            <person name="Dequin S."/>
        </authorList>
    </citation>
    <scope>NUCLEOTIDE SEQUENCE [LARGE SCALE GENOMIC DNA]</scope>
    <source>
        <strain evidence="2">Lalvin EC1118 / Prise de mousse</strain>
    </source>
</reference>
<accession>C8ZGS1</accession>
<name>C8ZGS1_YEAS8</name>
<dbReference type="EMBL" id="FN394216">
    <property type="protein sequence ID" value="CAY86450.1"/>
    <property type="molecule type" value="Genomic_DNA"/>
</dbReference>
<dbReference type="AlphaFoldDB" id="C8ZGS1"/>
<organism evidence="1 2">
    <name type="scientific">Saccharomyces cerevisiae (strain Lalvin EC1118 / Prise de mousse)</name>
    <name type="common">Baker's yeast</name>
    <dbReference type="NCBI Taxonomy" id="643680"/>
    <lineage>
        <taxon>Eukaryota</taxon>
        <taxon>Fungi</taxon>
        <taxon>Dikarya</taxon>
        <taxon>Ascomycota</taxon>
        <taxon>Saccharomycotina</taxon>
        <taxon>Saccharomycetes</taxon>
        <taxon>Saccharomycetales</taxon>
        <taxon>Saccharomycetaceae</taxon>
        <taxon>Saccharomyces</taxon>
    </lineage>
</organism>
<dbReference type="Proteomes" id="UP000000286">
    <property type="component" value="Chromosome XV"/>
</dbReference>
<evidence type="ECO:0000313" key="1">
    <source>
        <dbReference type="EMBL" id="CAY86450.1"/>
    </source>
</evidence>
<sequence>MNVKTKNTIPADQYLKDMYMMAVPREATRLMTIPQYINCFGKIRQSVRPKTETTRAIMHTKTSRMAALVFSVPVFTPSYIPEPVLL</sequence>
<gene>
    <name evidence="1" type="ORF">EC1118_1O4_3785g</name>
</gene>
<dbReference type="HOGENOM" id="CLU_2499622_0_0_1"/>
<evidence type="ECO:0000313" key="2">
    <source>
        <dbReference type="Proteomes" id="UP000000286"/>
    </source>
</evidence>